<comment type="caution">
    <text evidence="2">The sequence shown here is derived from an EMBL/GenBank/DDBJ whole genome shotgun (WGS) entry which is preliminary data.</text>
</comment>
<evidence type="ECO:0000313" key="5">
    <source>
        <dbReference type="Proteomes" id="UP001242995"/>
    </source>
</evidence>
<protein>
    <recommendedName>
        <fullName evidence="1">DUF4062 domain-containing protein</fullName>
    </recommendedName>
</protein>
<sequence length="146" mass="16735">MDRRYQVFISSTYTDLAEERREVIQALLEMDCLPAGMEMFPATNEEQWTLIQQVIDESDYYVVIVGGRYGSTTPEGISYTEKEYDYAVDIGKPVLGFVHAKPDEIALGKSQPEMKAQLDAFRAKVMSRLVKTYTTRQTSVQRYRVA</sequence>
<proteinExistence type="predicted"/>
<organism evidence="2 5">
    <name type="scientific">Arthrobacter bambusae</name>
    <dbReference type="NCBI Taxonomy" id="1338426"/>
    <lineage>
        <taxon>Bacteria</taxon>
        <taxon>Bacillati</taxon>
        <taxon>Actinomycetota</taxon>
        <taxon>Actinomycetes</taxon>
        <taxon>Micrococcales</taxon>
        <taxon>Micrococcaceae</taxon>
        <taxon>Arthrobacter</taxon>
    </lineage>
</organism>
<name>A0AAW8DAY5_9MICC</name>
<dbReference type="Proteomes" id="UP001242995">
    <property type="component" value="Unassembled WGS sequence"/>
</dbReference>
<dbReference type="RefSeq" id="WP_306962406.1">
    <property type="nucleotide sequence ID" value="NZ_JAUSRG010000009.1"/>
</dbReference>
<evidence type="ECO:0000313" key="2">
    <source>
        <dbReference type="EMBL" id="MDP9906071.1"/>
    </source>
</evidence>
<dbReference type="EMBL" id="JAUSTF010000008">
    <property type="protein sequence ID" value="MDQ0181874.1"/>
    <property type="molecule type" value="Genomic_DNA"/>
</dbReference>
<dbReference type="InterPro" id="IPR025139">
    <property type="entry name" value="DUF4062"/>
</dbReference>
<evidence type="ECO:0000313" key="4">
    <source>
        <dbReference type="Proteomes" id="UP001230951"/>
    </source>
</evidence>
<dbReference type="Pfam" id="PF13271">
    <property type="entry name" value="DUF4062"/>
    <property type="match status" value="1"/>
</dbReference>
<gene>
    <name evidence="2" type="ORF">J2S90_003042</name>
    <name evidence="3" type="ORF">J2S93_003313</name>
</gene>
<keyword evidence="4" id="KW-1185">Reference proteome</keyword>
<dbReference type="EMBL" id="JAUSRG010000009">
    <property type="protein sequence ID" value="MDP9906071.1"/>
    <property type="molecule type" value="Genomic_DNA"/>
</dbReference>
<dbReference type="AlphaFoldDB" id="A0AAW8DAY5"/>
<feature type="domain" description="DUF4062" evidence="1">
    <location>
        <begin position="6"/>
        <end position="87"/>
    </location>
</feature>
<evidence type="ECO:0000259" key="1">
    <source>
        <dbReference type="Pfam" id="PF13271"/>
    </source>
</evidence>
<evidence type="ECO:0000313" key="3">
    <source>
        <dbReference type="EMBL" id="MDQ0181874.1"/>
    </source>
</evidence>
<dbReference type="Proteomes" id="UP001230951">
    <property type="component" value="Unassembled WGS sequence"/>
</dbReference>
<accession>A0AAW8DAY5</accession>
<reference evidence="2 4" key="1">
    <citation type="submission" date="2023-07" db="EMBL/GenBank/DDBJ databases">
        <title>Sorghum-associated microbial communities from plants grown in Nebraska, USA.</title>
        <authorList>
            <person name="Schachtman D."/>
        </authorList>
    </citation>
    <scope>NUCLEOTIDE SEQUENCE</scope>
    <source>
        <strain evidence="2">DS1006</strain>
        <strain evidence="3 4">DS1016</strain>
    </source>
</reference>